<dbReference type="Proteomes" id="UP000280405">
    <property type="component" value="Unassembled WGS sequence"/>
</dbReference>
<protein>
    <submittedName>
        <fullName evidence="1">Uncharacterized protein</fullName>
    </submittedName>
</protein>
<proteinExistence type="predicted"/>
<sequence>MISSGSVIFLEYFYGLIKRKTHYSEDAMQDFSKMATTAKELCLTGHGIGFDQSTATIFLTARVKGKFELIQLNIREDCFQYFVIEPMHIALSMFAGVPDDPTYQVVADALRPISAFKDYRGFYEYHLQLIDLFFKRQYSFDESITSKFDLIVQNTRKGTGSIVEINENEPMLLSRSYLSNQ</sequence>
<name>A0A3A8FI69_9GAMM</name>
<keyword evidence="2" id="KW-1185">Reference proteome</keyword>
<dbReference type="AlphaFoldDB" id="A0A3A8FI69"/>
<comment type="caution">
    <text evidence="1">The sequence shown here is derived from an EMBL/GenBank/DDBJ whole genome shotgun (WGS) entry which is preliminary data.</text>
</comment>
<reference evidence="1 2" key="1">
    <citation type="submission" date="2018-09" db="EMBL/GenBank/DDBJ databases">
        <title>The draft genome of Acinetobacter spp. strains.</title>
        <authorList>
            <person name="Qin J."/>
            <person name="Feng Y."/>
            <person name="Zong Z."/>
        </authorList>
    </citation>
    <scope>NUCLEOTIDE SEQUENCE [LARGE SCALE GENOMIC DNA]</scope>
    <source>
        <strain evidence="1 2">WCHAc060115</strain>
    </source>
</reference>
<accession>A0A3A8FI69</accession>
<gene>
    <name evidence="1" type="ORF">D7V20_00100</name>
</gene>
<dbReference type="EMBL" id="RAXT01000001">
    <property type="protein sequence ID" value="RKG40831.1"/>
    <property type="molecule type" value="Genomic_DNA"/>
</dbReference>
<organism evidence="1 2">
    <name type="scientific">Acinetobacter rongchengensis</name>
    <dbReference type="NCBI Taxonomy" id="2419601"/>
    <lineage>
        <taxon>Bacteria</taxon>
        <taxon>Pseudomonadati</taxon>
        <taxon>Pseudomonadota</taxon>
        <taxon>Gammaproteobacteria</taxon>
        <taxon>Moraxellales</taxon>
        <taxon>Moraxellaceae</taxon>
        <taxon>Acinetobacter</taxon>
    </lineage>
</organism>
<evidence type="ECO:0000313" key="2">
    <source>
        <dbReference type="Proteomes" id="UP000280405"/>
    </source>
</evidence>
<evidence type="ECO:0000313" key="1">
    <source>
        <dbReference type="EMBL" id="RKG40831.1"/>
    </source>
</evidence>